<feature type="domain" description="Nucleoprotein TPR/MLP1-2" evidence="3">
    <location>
        <begin position="217"/>
        <end position="336"/>
    </location>
</feature>
<keyword evidence="1" id="KW-0175">Coiled coil</keyword>
<feature type="compositionally biased region" description="Basic and acidic residues" evidence="2">
    <location>
        <begin position="511"/>
        <end position="529"/>
    </location>
</feature>
<dbReference type="InterPro" id="IPR012929">
    <property type="entry name" value="Nucleoprot-TPR/MLP1-2_dom"/>
</dbReference>
<dbReference type="PANTHER" id="PTHR18898:SF3">
    <property type="entry name" value="NUCLEOPROTEIN TPR"/>
    <property type="match status" value="1"/>
</dbReference>
<sequence length="674" mass="76441">MERTESQTHQRLDDKIEHLEAEVSSMKTRLDQEVAQRHALGRTMDAQLLEAKKQLETQNTLQQKTRELLRGAEQQVAALKAQLASASSSEAAGNTAAAATTTATTTPASRAAALRAPLRGPEGRHRACVRSPVPAASQQLSQSEQELAEVKGLLRTAEEQKVELAEQLKNANASVEQYRAVVLTLEDSLKKEKESRCPLELRLKESEEVQNQLDKRILEGEKMRQQEREERRRAVEAVEKQTKLAGEAQAKYERELMLHAADVEALQELKKRSQQDAARRGELEEQLSKTSGLLQERTAALNAAERQLKEDLTNKTRRCAELGKQNTLLHQQIDDMATRGRQQQQPDLSFSEEGKTTEQILEILRFVRRDKEIALAQCEASDGEASRYKQRVEHQDRELKELQEALNAEREKMQETAKTLAQQEEQLKKMEIIATLQETTRILKTDRDKLEQELQQAQAKVAKLQSDISPLHHSLSMLSEKNGSMQADKRILEEDLKRWKARAQQLVSQQKDGDVEERQKLSNEREAQQRRITQLAEETGRLKAELARTSVSSNSAQSQLQGFRDSVARLSSERDTLKKDMDTKNKDILEKNKTITQVKKIGRRYKTQYDELKAQHDKLVQDTAAKAGSEAAPSQEVQQEVTKAKEELKKTVEELGALKEEARKKLEEVSGKTL</sequence>
<organism evidence="4 5">
    <name type="scientific">Liparis tanakae</name>
    <name type="common">Tanaka's snailfish</name>
    <dbReference type="NCBI Taxonomy" id="230148"/>
    <lineage>
        <taxon>Eukaryota</taxon>
        <taxon>Metazoa</taxon>
        <taxon>Chordata</taxon>
        <taxon>Craniata</taxon>
        <taxon>Vertebrata</taxon>
        <taxon>Euteleostomi</taxon>
        <taxon>Actinopterygii</taxon>
        <taxon>Neopterygii</taxon>
        <taxon>Teleostei</taxon>
        <taxon>Neoteleostei</taxon>
        <taxon>Acanthomorphata</taxon>
        <taxon>Eupercaria</taxon>
        <taxon>Perciformes</taxon>
        <taxon>Cottioidei</taxon>
        <taxon>Cottales</taxon>
        <taxon>Liparidae</taxon>
        <taxon>Liparis</taxon>
    </lineage>
</organism>
<dbReference type="GO" id="GO:0017056">
    <property type="term" value="F:structural constituent of nuclear pore"/>
    <property type="evidence" value="ECO:0007669"/>
    <property type="project" value="TreeGrafter"/>
</dbReference>
<dbReference type="AlphaFoldDB" id="A0A4Z2H3J7"/>
<feature type="coiled-coil region" evidence="1">
    <location>
        <begin position="62"/>
        <end position="89"/>
    </location>
</feature>
<dbReference type="GO" id="GO:1901673">
    <property type="term" value="P:regulation of mitotic spindle assembly"/>
    <property type="evidence" value="ECO:0007669"/>
    <property type="project" value="TreeGrafter"/>
</dbReference>
<dbReference type="GO" id="GO:0005643">
    <property type="term" value="C:nuclear pore"/>
    <property type="evidence" value="ECO:0007669"/>
    <property type="project" value="TreeGrafter"/>
</dbReference>
<evidence type="ECO:0000313" key="4">
    <source>
        <dbReference type="EMBL" id="TNN60418.1"/>
    </source>
</evidence>
<evidence type="ECO:0000259" key="3">
    <source>
        <dbReference type="Pfam" id="PF07926"/>
    </source>
</evidence>
<dbReference type="OrthoDB" id="8946563at2759"/>
<gene>
    <name evidence="4" type="primary">tpr_3</name>
    <name evidence="4" type="ORF">EYF80_029407</name>
</gene>
<feature type="region of interest" description="Disordered" evidence="2">
    <location>
        <begin position="507"/>
        <end position="529"/>
    </location>
</feature>
<dbReference type="Gene3D" id="1.10.287.1490">
    <property type="match status" value="1"/>
</dbReference>
<dbReference type="PANTHER" id="PTHR18898">
    <property type="entry name" value="NUCLEOPROTEIN TPR-RELATED"/>
    <property type="match status" value="1"/>
</dbReference>
<proteinExistence type="predicted"/>
<evidence type="ECO:0000256" key="1">
    <source>
        <dbReference type="SAM" id="Coils"/>
    </source>
</evidence>
<dbReference type="EMBL" id="SRLO01000334">
    <property type="protein sequence ID" value="TNN60418.1"/>
    <property type="molecule type" value="Genomic_DNA"/>
</dbReference>
<dbReference type="Proteomes" id="UP000314294">
    <property type="component" value="Unassembled WGS sequence"/>
</dbReference>
<dbReference type="GO" id="GO:0006606">
    <property type="term" value="P:protein import into nucleus"/>
    <property type="evidence" value="ECO:0007669"/>
    <property type="project" value="InterPro"/>
</dbReference>
<feature type="coiled-coil region" evidence="1">
    <location>
        <begin position="634"/>
        <end position="672"/>
    </location>
</feature>
<accession>A0A4Z2H3J7</accession>
<dbReference type="Pfam" id="PF07926">
    <property type="entry name" value="TPR_MLP1_2"/>
    <property type="match status" value="1"/>
</dbReference>
<dbReference type="GO" id="GO:0006406">
    <property type="term" value="P:mRNA export from nucleus"/>
    <property type="evidence" value="ECO:0007669"/>
    <property type="project" value="TreeGrafter"/>
</dbReference>
<name>A0A4Z2H3J7_9TELE</name>
<protein>
    <submittedName>
        <fullName evidence="4">Nucleoprotein TPR</fullName>
    </submittedName>
</protein>
<comment type="caution">
    <text evidence="4">The sequence shown here is derived from an EMBL/GenBank/DDBJ whole genome shotgun (WGS) entry which is preliminary data.</text>
</comment>
<feature type="region of interest" description="Disordered" evidence="2">
    <location>
        <begin position="118"/>
        <end position="142"/>
    </location>
</feature>
<evidence type="ECO:0000313" key="5">
    <source>
        <dbReference type="Proteomes" id="UP000314294"/>
    </source>
</evidence>
<feature type="coiled-coil region" evidence="1">
    <location>
        <begin position="9"/>
        <end position="36"/>
    </location>
</feature>
<evidence type="ECO:0000256" key="2">
    <source>
        <dbReference type="SAM" id="MobiDB-lite"/>
    </source>
</evidence>
<reference evidence="4 5" key="1">
    <citation type="submission" date="2019-03" db="EMBL/GenBank/DDBJ databases">
        <title>First draft genome of Liparis tanakae, snailfish: a comprehensive survey of snailfish specific genes.</title>
        <authorList>
            <person name="Kim W."/>
            <person name="Song I."/>
            <person name="Jeong J.-H."/>
            <person name="Kim D."/>
            <person name="Kim S."/>
            <person name="Ryu S."/>
            <person name="Song J.Y."/>
            <person name="Lee S.K."/>
        </authorList>
    </citation>
    <scope>NUCLEOTIDE SEQUENCE [LARGE SCALE GENOMIC DNA]</scope>
    <source>
        <tissue evidence="4">Muscle</tissue>
    </source>
</reference>
<keyword evidence="5" id="KW-1185">Reference proteome</keyword>